<dbReference type="AlphaFoldDB" id="A0A9P7FHS6"/>
<dbReference type="RefSeq" id="XP_041297579.1">
    <property type="nucleotide sequence ID" value="XM_041430562.1"/>
</dbReference>
<sequence length="116" mass="13751">ADIARGDDITSLKFTLVSWLMQTSLTLNSIIFHRNKFCLRFYHNTTEQLLCPVNYNWDDAAIWNYHPDYCAMFYSWPSYLYSDRYYNPKNPMKGLFKDELLMKAVKHIFTSPSSAE</sequence>
<proteinExistence type="predicted"/>
<protein>
    <submittedName>
        <fullName evidence="1">Uncharacterized protein</fullName>
    </submittedName>
</protein>
<feature type="non-terminal residue" evidence="1">
    <location>
        <position position="1"/>
    </location>
</feature>
<keyword evidence="2" id="KW-1185">Reference proteome</keyword>
<organism evidence="1 2">
    <name type="scientific">Suillus discolor</name>
    <dbReference type="NCBI Taxonomy" id="1912936"/>
    <lineage>
        <taxon>Eukaryota</taxon>
        <taxon>Fungi</taxon>
        <taxon>Dikarya</taxon>
        <taxon>Basidiomycota</taxon>
        <taxon>Agaricomycotina</taxon>
        <taxon>Agaricomycetes</taxon>
        <taxon>Agaricomycetidae</taxon>
        <taxon>Boletales</taxon>
        <taxon>Suillineae</taxon>
        <taxon>Suillaceae</taxon>
        <taxon>Suillus</taxon>
    </lineage>
</organism>
<dbReference type="GeneID" id="64692821"/>
<dbReference type="Pfam" id="PF20414">
    <property type="entry name" value="DUF6698"/>
    <property type="match status" value="1"/>
</dbReference>
<name>A0A9P7FHS6_9AGAM</name>
<dbReference type="EMBL" id="JABBWM010000006">
    <property type="protein sequence ID" value="KAG2116480.1"/>
    <property type="molecule type" value="Genomic_DNA"/>
</dbReference>
<evidence type="ECO:0000313" key="1">
    <source>
        <dbReference type="EMBL" id="KAG2116480.1"/>
    </source>
</evidence>
<evidence type="ECO:0000313" key="2">
    <source>
        <dbReference type="Proteomes" id="UP000823399"/>
    </source>
</evidence>
<accession>A0A9P7FHS6</accession>
<feature type="non-terminal residue" evidence="1">
    <location>
        <position position="116"/>
    </location>
</feature>
<dbReference type="OrthoDB" id="3220614at2759"/>
<comment type="caution">
    <text evidence="1">The sequence shown here is derived from an EMBL/GenBank/DDBJ whole genome shotgun (WGS) entry which is preliminary data.</text>
</comment>
<dbReference type="Proteomes" id="UP000823399">
    <property type="component" value="Unassembled WGS sequence"/>
</dbReference>
<dbReference type="InterPro" id="IPR046521">
    <property type="entry name" value="DUF6698"/>
</dbReference>
<gene>
    <name evidence="1" type="ORF">F5147DRAFT_559345</name>
</gene>
<reference evidence="1" key="1">
    <citation type="journal article" date="2020" name="New Phytol.">
        <title>Comparative genomics reveals dynamic genome evolution in host specialist ectomycorrhizal fungi.</title>
        <authorList>
            <person name="Lofgren L.A."/>
            <person name="Nguyen N.H."/>
            <person name="Vilgalys R."/>
            <person name="Ruytinx J."/>
            <person name="Liao H.L."/>
            <person name="Branco S."/>
            <person name="Kuo A."/>
            <person name="LaButti K."/>
            <person name="Lipzen A."/>
            <person name="Andreopoulos W."/>
            <person name="Pangilinan J."/>
            <person name="Riley R."/>
            <person name="Hundley H."/>
            <person name="Na H."/>
            <person name="Barry K."/>
            <person name="Grigoriev I.V."/>
            <person name="Stajich J.E."/>
            <person name="Kennedy P.G."/>
        </authorList>
    </citation>
    <scope>NUCLEOTIDE SEQUENCE</scope>
    <source>
        <strain evidence="1">FC423</strain>
    </source>
</reference>